<accession>A0A5E6SWL0</accession>
<protein>
    <recommendedName>
        <fullName evidence="3">DUF4225 domain-containing protein</fullName>
    </recommendedName>
</protein>
<dbReference type="RefSeq" id="WP_150716409.1">
    <property type="nucleotide sequence ID" value="NZ_CABVGY010000012.1"/>
</dbReference>
<name>A0A5E6SWL0_PSEFL</name>
<evidence type="ECO:0008006" key="3">
    <source>
        <dbReference type="Google" id="ProtNLM"/>
    </source>
</evidence>
<dbReference type="Proteomes" id="UP000326729">
    <property type="component" value="Unassembled WGS sequence"/>
</dbReference>
<dbReference type="AlphaFoldDB" id="A0A5E6SWL0"/>
<dbReference type="EMBL" id="CABVGY010000012">
    <property type="protein sequence ID" value="VVM85364.1"/>
    <property type="molecule type" value="Genomic_DNA"/>
</dbReference>
<gene>
    <name evidence="1" type="ORF">PS659_02560</name>
</gene>
<proteinExistence type="predicted"/>
<evidence type="ECO:0000313" key="1">
    <source>
        <dbReference type="EMBL" id="VVM85364.1"/>
    </source>
</evidence>
<dbReference type="InterPro" id="IPR025320">
    <property type="entry name" value="DUF4225"/>
</dbReference>
<dbReference type="Pfam" id="PF13988">
    <property type="entry name" value="DUF4225"/>
    <property type="match status" value="1"/>
</dbReference>
<reference evidence="1 2" key="1">
    <citation type="submission" date="2019-09" db="EMBL/GenBank/DDBJ databases">
        <authorList>
            <person name="Chandra G."/>
            <person name="Truman W A."/>
        </authorList>
    </citation>
    <scope>NUCLEOTIDE SEQUENCE [LARGE SCALE GENOMIC DNA]</scope>
    <source>
        <strain evidence="1">PS659</strain>
    </source>
</reference>
<organism evidence="1 2">
    <name type="scientific">Pseudomonas fluorescens</name>
    <dbReference type="NCBI Taxonomy" id="294"/>
    <lineage>
        <taxon>Bacteria</taxon>
        <taxon>Pseudomonadati</taxon>
        <taxon>Pseudomonadota</taxon>
        <taxon>Gammaproteobacteria</taxon>
        <taxon>Pseudomonadales</taxon>
        <taxon>Pseudomonadaceae</taxon>
        <taxon>Pseudomonas</taxon>
    </lineage>
</organism>
<dbReference type="OrthoDB" id="6534834at2"/>
<sequence length="239" mass="26488">MSTQRHLPEQSGCDYWAVCKAAGNLSNQASTLAARHIKDGTLRLQFNREVAYYARDIVNDVARGNKSPEQGLEAIKAEQNVLLNQSWEITQKGIGVIAGAFQVVTGAGICYGSAGTLCVFLGAPLMLHGTNNMYENGRDLLERRSGTQGPVRRFYHSMAELRNGGELEGNMAYGAMDLTLSIYSVSRMVLKPDAWRLFRYVKTDYVRAYKTTGQNALIFEGISNSLTGRSMYMEYVSDE</sequence>
<evidence type="ECO:0000313" key="2">
    <source>
        <dbReference type="Proteomes" id="UP000326729"/>
    </source>
</evidence>